<comment type="caution">
    <text evidence="3">The sequence shown here is derived from an EMBL/GenBank/DDBJ whole genome shotgun (WGS) entry which is preliminary data.</text>
</comment>
<name>A0ABW7N2S3_9BACT</name>
<dbReference type="PANTHER" id="PTHR30023">
    <property type="entry name" value="D-ALANYL-D-ALANINE CARBOXYPEPTIDASE"/>
    <property type="match status" value="1"/>
</dbReference>
<evidence type="ECO:0000313" key="3">
    <source>
        <dbReference type="EMBL" id="MFH6981943.1"/>
    </source>
</evidence>
<dbReference type="InterPro" id="IPR000667">
    <property type="entry name" value="Peptidase_S13"/>
</dbReference>
<keyword evidence="3" id="KW-0645">Protease</keyword>
<comment type="similarity">
    <text evidence="1">Belongs to the peptidase S13 family.</text>
</comment>
<gene>
    <name evidence="3" type="ORF">ACHKAR_00765</name>
</gene>
<evidence type="ECO:0000256" key="2">
    <source>
        <dbReference type="ARBA" id="ARBA00022801"/>
    </source>
</evidence>
<keyword evidence="4" id="KW-1185">Reference proteome</keyword>
<dbReference type="EMBL" id="JBIPKE010000007">
    <property type="protein sequence ID" value="MFH6981943.1"/>
    <property type="molecule type" value="Genomic_DNA"/>
</dbReference>
<dbReference type="PANTHER" id="PTHR30023:SF0">
    <property type="entry name" value="PENICILLIN-SENSITIVE CARBOXYPEPTIDASE A"/>
    <property type="match status" value="1"/>
</dbReference>
<dbReference type="SUPFAM" id="SSF56601">
    <property type="entry name" value="beta-lactamase/transpeptidase-like"/>
    <property type="match status" value="1"/>
</dbReference>
<dbReference type="GO" id="GO:0004180">
    <property type="term" value="F:carboxypeptidase activity"/>
    <property type="evidence" value="ECO:0007669"/>
    <property type="project" value="UniProtKB-KW"/>
</dbReference>
<reference evidence="3 4" key="1">
    <citation type="journal article" date="2013" name="Int. J. Syst. Evol. Microbiol.">
        <title>Marinoscillum luteum sp. nov., isolated from marine sediment.</title>
        <authorList>
            <person name="Cha I.T."/>
            <person name="Park S.J."/>
            <person name="Kim S.J."/>
            <person name="Kim J.G."/>
            <person name="Jung M.Y."/>
            <person name="Shin K.S."/>
            <person name="Kwon K.K."/>
            <person name="Yang S.H."/>
            <person name="Seo Y.S."/>
            <person name="Rhee S.K."/>
        </authorList>
    </citation>
    <scope>NUCLEOTIDE SEQUENCE [LARGE SCALE GENOMIC DNA]</scope>
    <source>
        <strain evidence="3 4">KCTC 23939</strain>
    </source>
</reference>
<sequence>MLFGCNSLRKLATSRDIDAYLKHSEIFRNEFSGFVLYDPLSGKYLKTKNADLHFTPASNTKILTTYACLTSLPDSIPSFLVQQMADTIRLEPMGDPTFLHTDFPNQSVINRLKNKPIEIHLPDNELTPFGPGWAWDDYQYSYQTERSWMPIYGNEVRIFNRDTLSVVPAFFEDYISLFVGEKPGSLVYRERKFNLFNIWMEYDTSSFERKIPFDYSNELLARLLSDTTNAPVSFSKAPLSNYTTLYNEALVPALTLMMQRSDNFLAEQLLITAARYSGYNNPDAFRNHLLSEWHLSSPIQWVDGSGLSRYNLFTPRALVEILALIYGQLSWNEITMIFPTGGVSGTLKNWYPGNPPYVFAKTGTLSNNHCLSGYIKTNSGRILIFSFMNNNYLSPVSDVKREMQRVLEAVRDAY</sequence>
<keyword evidence="2" id="KW-0378">Hydrolase</keyword>
<accession>A0ABW7N2S3</accession>
<dbReference type="Proteomes" id="UP001610063">
    <property type="component" value="Unassembled WGS sequence"/>
</dbReference>
<evidence type="ECO:0000313" key="4">
    <source>
        <dbReference type="Proteomes" id="UP001610063"/>
    </source>
</evidence>
<dbReference type="Gene3D" id="3.40.710.10">
    <property type="entry name" value="DD-peptidase/beta-lactamase superfamily"/>
    <property type="match status" value="2"/>
</dbReference>
<organism evidence="3 4">
    <name type="scientific">Marinoscillum luteum</name>
    <dbReference type="NCBI Taxonomy" id="861051"/>
    <lineage>
        <taxon>Bacteria</taxon>
        <taxon>Pseudomonadati</taxon>
        <taxon>Bacteroidota</taxon>
        <taxon>Cytophagia</taxon>
        <taxon>Cytophagales</taxon>
        <taxon>Reichenbachiellaceae</taxon>
        <taxon>Marinoscillum</taxon>
    </lineage>
</organism>
<evidence type="ECO:0000256" key="1">
    <source>
        <dbReference type="ARBA" id="ARBA00006096"/>
    </source>
</evidence>
<keyword evidence="3" id="KW-0121">Carboxypeptidase</keyword>
<proteinExistence type="inferred from homology"/>
<dbReference type="Pfam" id="PF02113">
    <property type="entry name" value="Peptidase_S13"/>
    <property type="match status" value="2"/>
</dbReference>
<protein>
    <submittedName>
        <fullName evidence="3">D-alanyl-D-alanine carboxypeptidase/D-alanyl-D-alanine-endopeptidase</fullName>
    </submittedName>
</protein>
<dbReference type="PRINTS" id="PR00922">
    <property type="entry name" value="DADACBPTASE3"/>
</dbReference>
<dbReference type="RefSeq" id="WP_395415790.1">
    <property type="nucleotide sequence ID" value="NZ_JBIPKE010000007.1"/>
</dbReference>
<dbReference type="InterPro" id="IPR012338">
    <property type="entry name" value="Beta-lactam/transpept-like"/>
</dbReference>